<dbReference type="Gene3D" id="3.40.50.300">
    <property type="entry name" value="P-loop containing nucleotide triphosphate hydrolases"/>
    <property type="match status" value="2"/>
</dbReference>
<feature type="coiled-coil region" evidence="1">
    <location>
        <begin position="225"/>
        <end position="276"/>
    </location>
</feature>
<dbReference type="PANTHER" id="PTHR41259">
    <property type="entry name" value="DOUBLE-STRAND BREAK REPAIR RAD50 ATPASE, PUTATIVE-RELATED"/>
    <property type="match status" value="1"/>
</dbReference>
<keyword evidence="1" id="KW-0175">Coiled coil</keyword>
<proteinExistence type="predicted"/>
<dbReference type="EMBL" id="CP102173">
    <property type="protein sequence ID" value="UUP12299.1"/>
    <property type="molecule type" value="Genomic_DNA"/>
</dbReference>
<dbReference type="PANTHER" id="PTHR41259:SF1">
    <property type="entry name" value="DOUBLE-STRAND BREAK REPAIR RAD50 ATPASE, PUTATIVE-RELATED"/>
    <property type="match status" value="1"/>
</dbReference>
<dbReference type="InterPro" id="IPR027417">
    <property type="entry name" value="P-loop_NTPase"/>
</dbReference>
<gene>
    <name evidence="3" type="ORF">NQV15_10565</name>
</gene>
<evidence type="ECO:0000313" key="3">
    <source>
        <dbReference type="EMBL" id="UUP12299.1"/>
    </source>
</evidence>
<reference evidence="3 4" key="1">
    <citation type="submission" date="2022-08" db="EMBL/GenBank/DDBJ databases">
        <title>novel species in genus Aeromicrobium.</title>
        <authorList>
            <person name="Ye L."/>
        </authorList>
    </citation>
    <scope>NUCLEOTIDE SEQUENCE [LARGE SCALE GENOMIC DNA]</scope>
    <source>
        <strain evidence="4">zg-Y1379</strain>
    </source>
</reference>
<dbReference type="SUPFAM" id="SSF52540">
    <property type="entry name" value="P-loop containing nucleoside triphosphate hydrolases"/>
    <property type="match status" value="1"/>
</dbReference>
<feature type="coiled-coil region" evidence="1">
    <location>
        <begin position="301"/>
        <end position="372"/>
    </location>
</feature>
<dbReference type="InterPro" id="IPR041685">
    <property type="entry name" value="AAA_GajA/Old/RecF-like"/>
</dbReference>
<dbReference type="Proteomes" id="UP001316184">
    <property type="component" value="Chromosome"/>
</dbReference>
<evidence type="ECO:0000313" key="4">
    <source>
        <dbReference type="Proteomes" id="UP001316184"/>
    </source>
</evidence>
<evidence type="ECO:0000259" key="2">
    <source>
        <dbReference type="Pfam" id="PF13175"/>
    </source>
</evidence>
<protein>
    <submittedName>
        <fullName evidence="3">AAA family ATPase</fullName>
    </submittedName>
</protein>
<feature type="domain" description="Endonuclease GajA/Old nuclease/RecF-like AAA" evidence="2">
    <location>
        <begin position="1"/>
        <end position="51"/>
    </location>
</feature>
<organism evidence="3 4">
    <name type="scientific">Aeromicrobium wangtongii</name>
    <dbReference type="NCBI Taxonomy" id="2969247"/>
    <lineage>
        <taxon>Bacteria</taxon>
        <taxon>Bacillati</taxon>
        <taxon>Actinomycetota</taxon>
        <taxon>Actinomycetes</taxon>
        <taxon>Propionibacteriales</taxon>
        <taxon>Nocardioidaceae</taxon>
        <taxon>Aeromicrobium</taxon>
    </lineage>
</organism>
<dbReference type="RefSeq" id="WP_257125040.1">
    <property type="nucleotide sequence ID" value="NZ_CP102173.1"/>
</dbReference>
<name>A0ABY5M5R5_9ACTN</name>
<accession>A0ABY5M5R5</accession>
<sequence>MRLHRITLTDFRGVESSEVSFEAPGVTVVVGPNEIGKSSIAEALRLVRDYKSSSQHSSIKAIQPTHRDVGPEVSVELSTGPYRLVYTKRWIRKPSTELRILQPRPEQVTGDQAHDRVEQIFAETMDADLWAALQQVQGESLQQANLARVVPLQTALSAMADDETAGAVHEDLLDRIEREYRRYHTATGKPTDVYAGTIKELAERKEAVQAAEAALRAVDDVVDRHARLTRERDRLASRVVQARAEADELAEREDALAGLRREHEAASDRLGQAEIAVATAQAAVDARAERVVEQQQRSKLAASAEQEWQRAEAEHAEAVARLAEHDAARQSATDEVGDLRNQVIAAEQVVRAVQASEEAERVAERLAGIEAATRRLELAEAALADNPVDDEIVEQIADVQSRLHAERDAAAAGAARVLVERLGEAAVEVDGTPIDAGAARDLTDTATIEVAGVVRVVVTPDDGAVKRRRKIEDREHQLAGLLAELGVADLAEARRRSADRDEAQRLAQAATVERDTLLAGDSVEAVRARLAAIQAHAADASPDVSLVEARATLADLTEQLEIAQGAATASLEQRERILTQVNAANERRLTTQTRAAGATAELERAVTRLASDREVQSDDALTAALVAAEQRRVDDAAALEATRSALAEHDADSLEILAANARELAKRLVDDLARHDADLAAATTELEVRGRDGLRDKLDVALARLGDTQRVHDSLASRARAAQLLRSTMRTHRDAAQQRYVAPFRQAVESLGAIVFGPDFSVEIGDDLSIRSRTSQGVTVPFESLSGGAKEQLALIGRLATAQLVSAEDGAPVILDDSLGFTDADRRRKLAAVINRVGSTSQIIILTCEPDRFADIGSARTVRLG</sequence>
<evidence type="ECO:0000256" key="1">
    <source>
        <dbReference type="SAM" id="Coils"/>
    </source>
</evidence>
<keyword evidence="4" id="KW-1185">Reference proteome</keyword>
<dbReference type="Pfam" id="PF13175">
    <property type="entry name" value="AAA_15"/>
    <property type="match status" value="1"/>
</dbReference>